<dbReference type="EMBL" id="RZTZ01000040">
    <property type="protein sequence ID" value="RVT56193.1"/>
    <property type="molecule type" value="Genomic_DNA"/>
</dbReference>
<dbReference type="Proteomes" id="UP000288024">
    <property type="component" value="Unassembled WGS sequence"/>
</dbReference>
<dbReference type="GO" id="GO:0003677">
    <property type="term" value="F:DNA binding"/>
    <property type="evidence" value="ECO:0007669"/>
    <property type="project" value="UniProtKB-UniRule"/>
</dbReference>
<evidence type="ECO:0000256" key="4">
    <source>
        <dbReference type="ARBA" id="ARBA00022829"/>
    </source>
</evidence>
<dbReference type="InterPro" id="IPR044068">
    <property type="entry name" value="CB"/>
</dbReference>
<dbReference type="GO" id="GO:0051301">
    <property type="term" value="P:cell division"/>
    <property type="evidence" value="ECO:0007669"/>
    <property type="project" value="UniProtKB-KW"/>
</dbReference>
<evidence type="ECO:0000259" key="12">
    <source>
        <dbReference type="PROSITE" id="PS51900"/>
    </source>
</evidence>
<dbReference type="GO" id="GO:0015074">
    <property type="term" value="P:DNA integration"/>
    <property type="evidence" value="ECO:0007669"/>
    <property type="project" value="UniProtKB-KW"/>
</dbReference>
<reference evidence="13 14" key="1">
    <citation type="submission" date="2019-01" db="EMBL/GenBank/DDBJ databases">
        <title>Bacillus sp. M5HDSG1-1, whole genome shotgun sequence.</title>
        <authorList>
            <person name="Tuo L."/>
        </authorList>
    </citation>
    <scope>NUCLEOTIDE SEQUENCE [LARGE SCALE GENOMIC DNA]</scope>
    <source>
        <strain evidence="13 14">M5HDSG1-1</strain>
    </source>
</reference>
<dbReference type="PROSITE" id="PS51898">
    <property type="entry name" value="TYR_RECOMBINASE"/>
    <property type="match status" value="1"/>
</dbReference>
<evidence type="ECO:0000256" key="10">
    <source>
        <dbReference type="SAM" id="MobiDB-lite"/>
    </source>
</evidence>
<accession>A0A3S2TQQ4</accession>
<dbReference type="InterPro" id="IPR010998">
    <property type="entry name" value="Integrase_recombinase_N"/>
</dbReference>
<dbReference type="PROSITE" id="PS51900">
    <property type="entry name" value="CB"/>
    <property type="match status" value="1"/>
</dbReference>
<feature type="domain" description="Tyr recombinase" evidence="11">
    <location>
        <begin position="161"/>
        <end position="360"/>
    </location>
</feature>
<gene>
    <name evidence="13" type="primary">xerS</name>
    <name evidence="13" type="ORF">EM808_28180</name>
</gene>
<dbReference type="PANTHER" id="PTHR30349:SF77">
    <property type="entry name" value="TYROSINE RECOMBINASE XERC"/>
    <property type="match status" value="1"/>
</dbReference>
<feature type="region of interest" description="Disordered" evidence="10">
    <location>
        <begin position="79"/>
        <end position="99"/>
    </location>
</feature>
<name>A0A3S2TQQ4_9BACI</name>
<dbReference type="Gene3D" id="1.10.150.130">
    <property type="match status" value="1"/>
</dbReference>
<dbReference type="GO" id="GO:0006310">
    <property type="term" value="P:DNA recombination"/>
    <property type="evidence" value="ECO:0007669"/>
    <property type="project" value="UniProtKB-KW"/>
</dbReference>
<evidence type="ECO:0000256" key="2">
    <source>
        <dbReference type="ARBA" id="ARBA00022490"/>
    </source>
</evidence>
<dbReference type="GO" id="GO:0005737">
    <property type="term" value="C:cytoplasm"/>
    <property type="evidence" value="ECO:0007669"/>
    <property type="project" value="UniProtKB-SubCell"/>
</dbReference>
<dbReference type="PANTHER" id="PTHR30349">
    <property type="entry name" value="PHAGE INTEGRASE-RELATED"/>
    <property type="match status" value="1"/>
</dbReference>
<evidence type="ECO:0000313" key="13">
    <source>
        <dbReference type="EMBL" id="RVT56193.1"/>
    </source>
</evidence>
<keyword evidence="3" id="KW-0132">Cell division</keyword>
<evidence type="ECO:0000313" key="14">
    <source>
        <dbReference type="Proteomes" id="UP000288024"/>
    </source>
</evidence>
<keyword evidence="14" id="KW-1185">Reference proteome</keyword>
<organism evidence="13 14">
    <name type="scientific">Niallia taxi</name>
    <dbReference type="NCBI Taxonomy" id="2499688"/>
    <lineage>
        <taxon>Bacteria</taxon>
        <taxon>Bacillati</taxon>
        <taxon>Bacillota</taxon>
        <taxon>Bacilli</taxon>
        <taxon>Bacillales</taxon>
        <taxon>Bacillaceae</taxon>
        <taxon>Niallia</taxon>
    </lineage>
</organism>
<dbReference type="InterPro" id="IPR050090">
    <property type="entry name" value="Tyrosine_recombinase_XerCD"/>
</dbReference>
<keyword evidence="7" id="KW-0233">DNA recombination</keyword>
<sequence length="368" mass="43019">MLPQMPDYVQEYMRSKRRAKYSPSSLLGYVHEYLKFFNWLLSEGVADYKDIKSIPYSVLETLSKETVELYREHIENEDIRTEKEKTKSPPAPVRRRSKDAVDRNINALKSLFSYLTTETENEDGECYFYRNVFSKIKQRKEQETASRRAAKISSKVIKSNEISDFIQYLKFDYEKVLEATSAKMYKAYLKQKERDVAMISLLLGSGIRVSELASLTLQDINFHTREIDIIRKGNKEDTVLVLQAALEELKAYLRVRQERFNTKESDIYVFVSKYKGMVQPLSVRSIQTLVSKYTKEFYDQNEFSTGKGLSPHKMRHSFANDWILQGGDIITLRDQLGHSSIETTSKYTNLSRDEGKKIIEKMEENRNK</sequence>
<keyword evidence="2" id="KW-0963">Cytoplasm</keyword>
<keyword evidence="4" id="KW-0159">Chromosome partition</keyword>
<comment type="caution">
    <text evidence="13">The sequence shown here is derived from an EMBL/GenBank/DDBJ whole genome shotgun (WGS) entry which is preliminary data.</text>
</comment>
<dbReference type="Gene3D" id="1.10.443.10">
    <property type="entry name" value="Intergrase catalytic core"/>
    <property type="match status" value="1"/>
</dbReference>
<evidence type="ECO:0000259" key="11">
    <source>
        <dbReference type="PROSITE" id="PS51898"/>
    </source>
</evidence>
<dbReference type="InterPro" id="IPR011010">
    <property type="entry name" value="DNA_brk_join_enz"/>
</dbReference>
<evidence type="ECO:0000256" key="7">
    <source>
        <dbReference type="ARBA" id="ARBA00023172"/>
    </source>
</evidence>
<evidence type="ECO:0000256" key="8">
    <source>
        <dbReference type="ARBA" id="ARBA00023306"/>
    </source>
</evidence>
<dbReference type="GO" id="GO:0007059">
    <property type="term" value="P:chromosome segregation"/>
    <property type="evidence" value="ECO:0007669"/>
    <property type="project" value="UniProtKB-KW"/>
</dbReference>
<dbReference type="SUPFAM" id="SSF56349">
    <property type="entry name" value="DNA breaking-rejoining enzymes"/>
    <property type="match status" value="1"/>
</dbReference>
<evidence type="ECO:0000256" key="3">
    <source>
        <dbReference type="ARBA" id="ARBA00022618"/>
    </source>
</evidence>
<evidence type="ECO:0000256" key="9">
    <source>
        <dbReference type="PROSITE-ProRule" id="PRU01248"/>
    </source>
</evidence>
<dbReference type="InterPro" id="IPR002104">
    <property type="entry name" value="Integrase_catalytic"/>
</dbReference>
<keyword evidence="6 9" id="KW-0238">DNA-binding</keyword>
<dbReference type="Pfam" id="PF00589">
    <property type="entry name" value="Phage_integrase"/>
    <property type="match status" value="1"/>
</dbReference>
<evidence type="ECO:0000256" key="5">
    <source>
        <dbReference type="ARBA" id="ARBA00022908"/>
    </source>
</evidence>
<comment type="subcellular location">
    <subcellularLocation>
        <location evidence="1">Cytoplasm</location>
    </subcellularLocation>
</comment>
<keyword evidence="5" id="KW-0229">DNA integration</keyword>
<evidence type="ECO:0000256" key="1">
    <source>
        <dbReference type="ARBA" id="ARBA00004496"/>
    </source>
</evidence>
<proteinExistence type="predicted"/>
<dbReference type="AlphaFoldDB" id="A0A3S2TQQ4"/>
<feature type="domain" description="Core-binding (CB)" evidence="12">
    <location>
        <begin position="3"/>
        <end position="116"/>
    </location>
</feature>
<evidence type="ECO:0000256" key="6">
    <source>
        <dbReference type="ARBA" id="ARBA00023125"/>
    </source>
</evidence>
<keyword evidence="8" id="KW-0131">Cell cycle</keyword>
<dbReference type="InterPro" id="IPR013762">
    <property type="entry name" value="Integrase-like_cat_sf"/>
</dbReference>
<dbReference type="NCBIfam" id="NF003462">
    <property type="entry name" value="PRK05084.1"/>
    <property type="match status" value="1"/>
</dbReference>
<protein>
    <submittedName>
        <fullName evidence="13">Tyrosine recombinase XerS</fullName>
    </submittedName>
</protein>